<protein>
    <submittedName>
        <fullName evidence="1">Uncharacterized protein</fullName>
    </submittedName>
</protein>
<sequence>MSTDKTPRGTKSSGHFEWTIKGEKFYTDQIYIWHEGPNIQINGYFDFAGPNQKIMTVLIDRDTPGEEQTFDPPTWLKEVSYQADSGSAYAITGKYTATLNKHTKQYKLSFDLLFGGGLSIQCKLDVSE</sequence>
<evidence type="ECO:0000313" key="1">
    <source>
        <dbReference type="EMBL" id="QJC77772.1"/>
    </source>
</evidence>
<accession>A0AAE7DCF9</accession>
<proteinExistence type="predicted"/>
<dbReference type="AlphaFoldDB" id="A0AAE7DCF9"/>
<dbReference type="EMBL" id="CP051487">
    <property type="protein sequence ID" value="QJC77772.1"/>
    <property type="molecule type" value="Genomic_DNA"/>
</dbReference>
<dbReference type="Proteomes" id="UP000501367">
    <property type="component" value="Chromosome"/>
</dbReference>
<name>A0AAE7DCF9_9PSED</name>
<organism evidence="1 2">
    <name type="scientific">Pseudomonas umsongensis</name>
    <dbReference type="NCBI Taxonomy" id="198618"/>
    <lineage>
        <taxon>Bacteria</taxon>
        <taxon>Pseudomonadati</taxon>
        <taxon>Pseudomonadota</taxon>
        <taxon>Gammaproteobacteria</taxon>
        <taxon>Pseudomonadales</taxon>
        <taxon>Pseudomonadaceae</taxon>
        <taxon>Pseudomonas</taxon>
    </lineage>
</organism>
<dbReference type="GeneID" id="72193015"/>
<evidence type="ECO:0000313" key="2">
    <source>
        <dbReference type="Proteomes" id="UP000501367"/>
    </source>
</evidence>
<gene>
    <name evidence="1" type="ORF">HGP31_05490</name>
</gene>
<dbReference type="KEGG" id="pum:HGP31_05490"/>
<dbReference type="RefSeq" id="WP_168757291.1">
    <property type="nucleotide sequence ID" value="NZ_CP051487.1"/>
</dbReference>
<reference evidence="1 2" key="1">
    <citation type="submission" date="2020-04" db="EMBL/GenBank/DDBJ databases">
        <authorList>
            <person name="Yao Y."/>
            <person name="He Z."/>
        </authorList>
    </citation>
    <scope>NUCLEOTIDE SEQUENCE [LARGE SCALE GENOMIC DNA]</scope>
    <source>
        <strain evidence="1 2">CY-1</strain>
    </source>
</reference>